<accession>A0A5V4LGR0</accession>
<evidence type="ECO:0000256" key="1">
    <source>
        <dbReference type="SAM" id="MobiDB-lite"/>
    </source>
</evidence>
<dbReference type="EMBL" id="AAHBKJ010000072">
    <property type="protein sequence ID" value="EBU2437757.1"/>
    <property type="molecule type" value="Genomic_DNA"/>
</dbReference>
<name>A0A5V4LGR0_SALER</name>
<dbReference type="AlphaFoldDB" id="A0A5V4LGR0"/>
<gene>
    <name evidence="2" type="ORF">CRJ19_22790</name>
</gene>
<evidence type="ECO:0000313" key="2">
    <source>
        <dbReference type="EMBL" id="EBU2437757.1"/>
    </source>
</evidence>
<organism evidence="2">
    <name type="scientific">Salmonella enterica</name>
    <name type="common">Salmonella choleraesuis</name>
    <dbReference type="NCBI Taxonomy" id="28901"/>
    <lineage>
        <taxon>Bacteria</taxon>
        <taxon>Pseudomonadati</taxon>
        <taxon>Pseudomonadota</taxon>
        <taxon>Gammaproteobacteria</taxon>
        <taxon>Enterobacterales</taxon>
        <taxon>Enterobacteriaceae</taxon>
        <taxon>Salmonella</taxon>
    </lineage>
</organism>
<sequence>MARHFFFSLLVVVFTTSSVPGQTVIYMITTPDHHVQAPEPGVVVQVLEDVAQLERSLFPSLSDNPQQAEQQARLRMQQPDWKAQEA</sequence>
<comment type="caution">
    <text evidence="2">The sequence shown here is derived from an EMBL/GenBank/DDBJ whole genome shotgun (WGS) entry which is preliminary data.</text>
</comment>
<reference evidence="2" key="1">
    <citation type="submission" date="2018-07" db="EMBL/GenBank/DDBJ databases">
        <authorList>
            <consortium name="GenomeTrakr network: Whole genome sequencing for foodborne pathogen traceback"/>
        </authorList>
    </citation>
    <scope>NUCLEOTIDE SEQUENCE</scope>
    <source>
        <strain evidence="2">CFSAN070570</strain>
    </source>
</reference>
<dbReference type="InterPro" id="IPR011090">
    <property type="entry name" value="Integr_conj_element_PFL4709"/>
</dbReference>
<feature type="compositionally biased region" description="Polar residues" evidence="1">
    <location>
        <begin position="59"/>
        <end position="70"/>
    </location>
</feature>
<dbReference type="Pfam" id="PF07511">
    <property type="entry name" value="DUF1525"/>
    <property type="match status" value="1"/>
</dbReference>
<proteinExistence type="predicted"/>
<feature type="non-terminal residue" evidence="2">
    <location>
        <position position="86"/>
    </location>
</feature>
<protein>
    <submittedName>
        <fullName evidence="2">DUF1525 domain-containing protein</fullName>
    </submittedName>
</protein>
<feature type="region of interest" description="Disordered" evidence="1">
    <location>
        <begin position="58"/>
        <end position="86"/>
    </location>
</feature>